<evidence type="ECO:0000256" key="1">
    <source>
        <dbReference type="SAM" id="MobiDB-lite"/>
    </source>
</evidence>
<comment type="caution">
    <text evidence="2">The sequence shown here is derived from an EMBL/GenBank/DDBJ whole genome shotgun (WGS) entry which is preliminary data.</text>
</comment>
<evidence type="ECO:0000313" key="2">
    <source>
        <dbReference type="EMBL" id="KAG2578658.1"/>
    </source>
</evidence>
<name>A0A8T0R0F0_PANVG</name>
<feature type="region of interest" description="Disordered" evidence="1">
    <location>
        <begin position="120"/>
        <end position="244"/>
    </location>
</feature>
<accession>A0A8T0R0F0</accession>
<feature type="compositionally biased region" description="Basic residues" evidence="1">
    <location>
        <begin position="166"/>
        <end position="176"/>
    </location>
</feature>
<keyword evidence="3" id="KW-1185">Reference proteome</keyword>
<organism evidence="2 3">
    <name type="scientific">Panicum virgatum</name>
    <name type="common">Blackwell switchgrass</name>
    <dbReference type="NCBI Taxonomy" id="38727"/>
    <lineage>
        <taxon>Eukaryota</taxon>
        <taxon>Viridiplantae</taxon>
        <taxon>Streptophyta</taxon>
        <taxon>Embryophyta</taxon>
        <taxon>Tracheophyta</taxon>
        <taxon>Spermatophyta</taxon>
        <taxon>Magnoliopsida</taxon>
        <taxon>Liliopsida</taxon>
        <taxon>Poales</taxon>
        <taxon>Poaceae</taxon>
        <taxon>PACMAD clade</taxon>
        <taxon>Panicoideae</taxon>
        <taxon>Panicodae</taxon>
        <taxon>Paniceae</taxon>
        <taxon>Panicinae</taxon>
        <taxon>Panicum</taxon>
        <taxon>Panicum sect. Hiantes</taxon>
    </lineage>
</organism>
<proteinExistence type="predicted"/>
<sequence length="244" mass="26566">MRENGPLLSRVVDPPGTKGGPRTGNFPSPPKNIFCPGWSHHSGQKGLLSRVVAPPGTKAPHITLILPLPLFPNHFTIFLISAGAPSSRCSIRRLLLAIVVVPERRRPLLLEDTPLELCRPTAPSSPSAVIADHCPRAGPDLALHPHAPPELTGPAPLSQTPPSTSTRRRPQRRLPPCRHPASSDLHRCRPELAGPDLDARRAAPRPRPPPCRRDLDRRRAAPLGRRLSSPTRCTTADAGRRPWT</sequence>
<reference evidence="2" key="1">
    <citation type="submission" date="2020-05" db="EMBL/GenBank/DDBJ databases">
        <title>WGS assembly of Panicum virgatum.</title>
        <authorList>
            <person name="Lovell J.T."/>
            <person name="Jenkins J."/>
            <person name="Shu S."/>
            <person name="Juenger T.E."/>
            <person name="Schmutz J."/>
        </authorList>
    </citation>
    <scope>NUCLEOTIDE SEQUENCE</scope>
    <source>
        <strain evidence="2">AP13</strain>
    </source>
</reference>
<feature type="compositionally biased region" description="Low complexity" evidence="1">
    <location>
        <begin position="156"/>
        <end position="165"/>
    </location>
</feature>
<protein>
    <submittedName>
        <fullName evidence="2">Uncharacterized protein</fullName>
    </submittedName>
</protein>
<dbReference type="EMBL" id="CM029048">
    <property type="protein sequence ID" value="KAG2578658.1"/>
    <property type="molecule type" value="Genomic_DNA"/>
</dbReference>
<feature type="region of interest" description="Disordered" evidence="1">
    <location>
        <begin position="1"/>
        <end position="28"/>
    </location>
</feature>
<dbReference type="Proteomes" id="UP000823388">
    <property type="component" value="Chromosome 6N"/>
</dbReference>
<dbReference type="AlphaFoldDB" id="A0A8T0R0F0"/>
<evidence type="ECO:0000313" key="3">
    <source>
        <dbReference type="Proteomes" id="UP000823388"/>
    </source>
</evidence>
<gene>
    <name evidence="2" type="ORF">PVAP13_6NG118203</name>
</gene>